<dbReference type="EMBL" id="MU007018">
    <property type="protein sequence ID" value="KAF2434092.1"/>
    <property type="molecule type" value="Genomic_DNA"/>
</dbReference>
<gene>
    <name evidence="1" type="ORF">EJ08DRAFT_676437</name>
</gene>
<evidence type="ECO:0000313" key="1">
    <source>
        <dbReference type="EMBL" id="KAF2434092.1"/>
    </source>
</evidence>
<organism evidence="1 2">
    <name type="scientific">Tothia fuscella</name>
    <dbReference type="NCBI Taxonomy" id="1048955"/>
    <lineage>
        <taxon>Eukaryota</taxon>
        <taxon>Fungi</taxon>
        <taxon>Dikarya</taxon>
        <taxon>Ascomycota</taxon>
        <taxon>Pezizomycotina</taxon>
        <taxon>Dothideomycetes</taxon>
        <taxon>Pleosporomycetidae</taxon>
        <taxon>Venturiales</taxon>
        <taxon>Cylindrosympodiaceae</taxon>
        <taxon>Tothia</taxon>
    </lineage>
</organism>
<comment type="caution">
    <text evidence="1">The sequence shown here is derived from an EMBL/GenBank/DDBJ whole genome shotgun (WGS) entry which is preliminary data.</text>
</comment>
<accession>A0A9P4U2M2</accession>
<protein>
    <submittedName>
        <fullName evidence="1">Uncharacterized protein</fullName>
    </submittedName>
</protein>
<evidence type="ECO:0000313" key="2">
    <source>
        <dbReference type="Proteomes" id="UP000800235"/>
    </source>
</evidence>
<dbReference type="Proteomes" id="UP000800235">
    <property type="component" value="Unassembled WGS sequence"/>
</dbReference>
<reference evidence="1" key="1">
    <citation type="journal article" date="2020" name="Stud. Mycol.">
        <title>101 Dothideomycetes genomes: a test case for predicting lifestyles and emergence of pathogens.</title>
        <authorList>
            <person name="Haridas S."/>
            <person name="Albert R."/>
            <person name="Binder M."/>
            <person name="Bloem J."/>
            <person name="Labutti K."/>
            <person name="Salamov A."/>
            <person name="Andreopoulos B."/>
            <person name="Baker S."/>
            <person name="Barry K."/>
            <person name="Bills G."/>
            <person name="Bluhm B."/>
            <person name="Cannon C."/>
            <person name="Castanera R."/>
            <person name="Culley D."/>
            <person name="Daum C."/>
            <person name="Ezra D."/>
            <person name="Gonzalez J."/>
            <person name="Henrissat B."/>
            <person name="Kuo A."/>
            <person name="Liang C."/>
            <person name="Lipzen A."/>
            <person name="Lutzoni F."/>
            <person name="Magnuson J."/>
            <person name="Mondo S."/>
            <person name="Nolan M."/>
            <person name="Ohm R."/>
            <person name="Pangilinan J."/>
            <person name="Park H.-J."/>
            <person name="Ramirez L."/>
            <person name="Alfaro M."/>
            <person name="Sun H."/>
            <person name="Tritt A."/>
            <person name="Yoshinaga Y."/>
            <person name="Zwiers L.-H."/>
            <person name="Turgeon B."/>
            <person name="Goodwin S."/>
            <person name="Spatafora J."/>
            <person name="Crous P."/>
            <person name="Grigoriev I."/>
        </authorList>
    </citation>
    <scope>NUCLEOTIDE SEQUENCE</scope>
    <source>
        <strain evidence="1">CBS 130266</strain>
    </source>
</reference>
<keyword evidence="2" id="KW-1185">Reference proteome</keyword>
<sequence>MAQPSHTTTTKTTTPIPLLCIASLRSTALTFAKLLSPQFTLPAILDSPNYSPQNITLLLSTLNPGPVGVIVGGGLTAEIQEEVRRVVEEFNRKGREEEGGEKGREVKVICVPVDDGEGERLGMKEQLEWCKRSSGELFGVVWE</sequence>
<dbReference type="AlphaFoldDB" id="A0A9P4U2M2"/>
<name>A0A9P4U2M2_9PEZI</name>
<proteinExistence type="predicted"/>